<evidence type="ECO:0000256" key="5">
    <source>
        <dbReference type="SAM" id="Phobius"/>
    </source>
</evidence>
<accession>A0A0B4XN74</accession>
<keyword evidence="3 5" id="KW-1133">Transmembrane helix</keyword>
<evidence type="ECO:0000313" key="8">
    <source>
        <dbReference type="Proteomes" id="UP000006764"/>
    </source>
</evidence>
<feature type="transmembrane region" description="Helical" evidence="5">
    <location>
        <begin position="32"/>
        <end position="48"/>
    </location>
</feature>
<feature type="transmembrane region" description="Helical" evidence="5">
    <location>
        <begin position="9"/>
        <end position="26"/>
    </location>
</feature>
<gene>
    <name evidence="7" type="ORF">S7S_10545</name>
</gene>
<keyword evidence="2 5" id="KW-0812">Transmembrane</keyword>
<evidence type="ECO:0000313" key="7">
    <source>
        <dbReference type="EMBL" id="AJD48521.1"/>
    </source>
</evidence>
<dbReference type="HOGENOM" id="CLU_1154488_0_0_6"/>
<keyword evidence="4 5" id="KW-0472">Membrane</keyword>
<dbReference type="GO" id="GO:0016020">
    <property type="term" value="C:membrane"/>
    <property type="evidence" value="ECO:0007669"/>
    <property type="project" value="UniProtKB-SubCell"/>
</dbReference>
<dbReference type="InterPro" id="IPR007016">
    <property type="entry name" value="O-antigen_ligase-rel_domated"/>
</dbReference>
<dbReference type="KEGG" id="apac:S7S_10545"/>
<keyword evidence="8" id="KW-1185">Reference proteome</keyword>
<dbReference type="AlphaFoldDB" id="A0A0B4XN74"/>
<evidence type="ECO:0000256" key="1">
    <source>
        <dbReference type="ARBA" id="ARBA00004141"/>
    </source>
</evidence>
<feature type="transmembrane region" description="Helical" evidence="5">
    <location>
        <begin position="190"/>
        <end position="207"/>
    </location>
</feature>
<name>A0A0B4XN74_9GAMM</name>
<reference evidence="7 8" key="1">
    <citation type="journal article" date="2012" name="J. Bacteriol.">
        <title>Genome sequence of an alkane-degrading bacterium, Alcanivorax pacificus type strain W11-5, isolated from deep sea sediment.</title>
        <authorList>
            <person name="Lai Q."/>
            <person name="Shao Z."/>
        </authorList>
    </citation>
    <scope>NUCLEOTIDE SEQUENCE [LARGE SCALE GENOMIC DNA]</scope>
    <source>
        <strain evidence="7 8">W11-5</strain>
    </source>
</reference>
<protein>
    <recommendedName>
        <fullName evidence="6">O-antigen ligase-related domain-containing protein</fullName>
    </recommendedName>
</protein>
<evidence type="ECO:0000256" key="2">
    <source>
        <dbReference type="ARBA" id="ARBA00022692"/>
    </source>
</evidence>
<sequence length="240" mass="26541">MNFDELRKANPRIIGWVGIGCLFIIMTESRTAMLSLGLGLVSLIFLFFKNNIKRGFVYTAIFAPVFLAGFSLVQLDESRSARFSEGMEAIVFKGYDAVSLGEGFYLSRGYILDKSFDNISENWLLGIGFGIPSDKDLSGAVYDPLFGLPISLTVEKGVAFIALLEEVGFPGLLLFCFFLISLLRAMRRSVNYFFAIPVFVSILSVNIGEAVLFSMGGVGFFHWLIVSGLLLNDETKSEKL</sequence>
<comment type="subcellular location">
    <subcellularLocation>
        <location evidence="1">Membrane</location>
        <topology evidence="1">Multi-pass membrane protein</topology>
    </subcellularLocation>
</comment>
<feature type="transmembrane region" description="Helical" evidence="5">
    <location>
        <begin position="55"/>
        <end position="75"/>
    </location>
</feature>
<feature type="transmembrane region" description="Helical" evidence="5">
    <location>
        <begin position="158"/>
        <end position="183"/>
    </location>
</feature>
<organism evidence="7 8">
    <name type="scientific">Isoalcanivorax pacificus W11-5</name>
    <dbReference type="NCBI Taxonomy" id="391936"/>
    <lineage>
        <taxon>Bacteria</taxon>
        <taxon>Pseudomonadati</taxon>
        <taxon>Pseudomonadota</taxon>
        <taxon>Gammaproteobacteria</taxon>
        <taxon>Oceanospirillales</taxon>
        <taxon>Alcanivoracaceae</taxon>
        <taxon>Isoalcanivorax</taxon>
    </lineage>
</organism>
<evidence type="ECO:0000256" key="3">
    <source>
        <dbReference type="ARBA" id="ARBA00022989"/>
    </source>
</evidence>
<feature type="domain" description="O-antigen ligase-related" evidence="6">
    <location>
        <begin position="19"/>
        <end position="176"/>
    </location>
</feature>
<dbReference type="Proteomes" id="UP000006764">
    <property type="component" value="Chromosome"/>
</dbReference>
<dbReference type="Pfam" id="PF04932">
    <property type="entry name" value="Wzy_C"/>
    <property type="match status" value="1"/>
</dbReference>
<dbReference type="EMBL" id="CP004387">
    <property type="protein sequence ID" value="AJD48521.1"/>
    <property type="molecule type" value="Genomic_DNA"/>
</dbReference>
<evidence type="ECO:0000256" key="4">
    <source>
        <dbReference type="ARBA" id="ARBA00023136"/>
    </source>
</evidence>
<evidence type="ECO:0000259" key="6">
    <source>
        <dbReference type="Pfam" id="PF04932"/>
    </source>
</evidence>
<proteinExistence type="predicted"/>